<dbReference type="AlphaFoldDB" id="A0AAD9N0D0"/>
<accession>A0AAD9N0D0</accession>
<protein>
    <submittedName>
        <fullName evidence="2">Uncharacterized protein</fullName>
    </submittedName>
</protein>
<dbReference type="Pfam" id="PF13385">
    <property type="entry name" value="Laminin_G_3"/>
    <property type="match status" value="1"/>
</dbReference>
<name>A0AAD9N0D0_RIDPI</name>
<proteinExistence type="predicted"/>
<keyword evidence="3" id="KW-1185">Reference proteome</keyword>
<evidence type="ECO:0000313" key="3">
    <source>
        <dbReference type="Proteomes" id="UP001209878"/>
    </source>
</evidence>
<reference evidence="2" key="1">
    <citation type="journal article" date="2023" name="Mol. Biol. Evol.">
        <title>Third-Generation Sequencing Reveals the Adaptive Role of the Epigenome in Three Deep-Sea Polychaetes.</title>
        <authorList>
            <person name="Perez M."/>
            <person name="Aroh O."/>
            <person name="Sun Y."/>
            <person name="Lan Y."/>
            <person name="Juniper S.K."/>
            <person name="Young C.R."/>
            <person name="Angers B."/>
            <person name="Qian P.Y."/>
        </authorList>
    </citation>
    <scope>NUCLEOTIDE SEQUENCE</scope>
    <source>
        <strain evidence="2">R07B-5</strain>
    </source>
</reference>
<dbReference type="SUPFAM" id="SSF49899">
    <property type="entry name" value="Concanavalin A-like lectins/glucanases"/>
    <property type="match status" value="1"/>
</dbReference>
<dbReference type="Proteomes" id="UP001209878">
    <property type="component" value="Unassembled WGS sequence"/>
</dbReference>
<gene>
    <name evidence="2" type="ORF">NP493_2453g00001</name>
</gene>
<dbReference type="InterPro" id="IPR013320">
    <property type="entry name" value="ConA-like_dom_sf"/>
</dbReference>
<evidence type="ECO:0000256" key="1">
    <source>
        <dbReference type="SAM" id="SignalP"/>
    </source>
</evidence>
<evidence type="ECO:0000313" key="2">
    <source>
        <dbReference type="EMBL" id="KAK2152467.1"/>
    </source>
</evidence>
<organism evidence="2 3">
    <name type="scientific">Ridgeia piscesae</name>
    <name type="common">Tubeworm</name>
    <dbReference type="NCBI Taxonomy" id="27915"/>
    <lineage>
        <taxon>Eukaryota</taxon>
        <taxon>Metazoa</taxon>
        <taxon>Spiralia</taxon>
        <taxon>Lophotrochozoa</taxon>
        <taxon>Annelida</taxon>
        <taxon>Polychaeta</taxon>
        <taxon>Sedentaria</taxon>
        <taxon>Canalipalpata</taxon>
        <taxon>Sabellida</taxon>
        <taxon>Siboglinidae</taxon>
        <taxon>Ridgeia</taxon>
    </lineage>
</organism>
<comment type="caution">
    <text evidence="2">The sequence shown here is derived from an EMBL/GenBank/DDBJ whole genome shotgun (WGS) entry which is preliminary data.</text>
</comment>
<sequence>MNAMLLFAIVASTFVGTYADCTFSAAADCPEANAGFVADPCNETCFYTCETVDGAYTAIQRCCHECQVWNQNVLTCLPDVNNPNCTYEPTTPEPICTLTEGINKYTFYLGGQLMTCAPGTLFNLTACTCSVDPEPYSPPAKEITCITFSNGWNKLAGTNGVWVASSNVEVTEDCTVSGGNCGYFNSALGAKMTIPYFANAYDSYNKFSVSLWFKRTPGMSGEQGLVGNGNCGMSSSIGLMSEDEKLVSVLMSNASGDSFEATGLNATDDGEFHHLAVVWDGETIMVYIDGTVVSSGVFEGKIKRVYLPMVIGGCICGSCNFDGYMDTISFATVAFTPTEVNILAGNMGLCMPVLPPS</sequence>
<feature type="signal peptide" evidence="1">
    <location>
        <begin position="1"/>
        <end position="19"/>
    </location>
</feature>
<dbReference type="EMBL" id="JAODUO010002448">
    <property type="protein sequence ID" value="KAK2152467.1"/>
    <property type="molecule type" value="Genomic_DNA"/>
</dbReference>
<keyword evidence="1" id="KW-0732">Signal</keyword>
<dbReference type="Gene3D" id="2.60.120.200">
    <property type="match status" value="1"/>
</dbReference>
<feature type="chain" id="PRO_5041960127" evidence="1">
    <location>
        <begin position="20"/>
        <end position="357"/>
    </location>
</feature>